<name>A0A8E0VH82_9TREM</name>
<dbReference type="EMBL" id="LUCM01010259">
    <property type="protein sequence ID" value="KAA0185722.1"/>
    <property type="molecule type" value="Genomic_DNA"/>
</dbReference>
<accession>A0A8E0VH82</accession>
<reference evidence="1" key="1">
    <citation type="submission" date="2019-05" db="EMBL/GenBank/DDBJ databases">
        <title>Annotation for the trematode Fasciolopsis buski.</title>
        <authorList>
            <person name="Choi Y.-J."/>
        </authorList>
    </citation>
    <scope>NUCLEOTIDE SEQUENCE</scope>
    <source>
        <strain evidence="1">HT</strain>
        <tissue evidence="1">Whole worm</tissue>
    </source>
</reference>
<protein>
    <submittedName>
        <fullName evidence="1">HORMA domain-containing protein 2</fullName>
    </submittedName>
</protein>
<keyword evidence="2" id="KW-1185">Reference proteome</keyword>
<organism evidence="1 2">
    <name type="scientific">Fasciolopsis buskii</name>
    <dbReference type="NCBI Taxonomy" id="27845"/>
    <lineage>
        <taxon>Eukaryota</taxon>
        <taxon>Metazoa</taxon>
        <taxon>Spiralia</taxon>
        <taxon>Lophotrochozoa</taxon>
        <taxon>Platyhelminthes</taxon>
        <taxon>Trematoda</taxon>
        <taxon>Digenea</taxon>
        <taxon>Plagiorchiida</taxon>
        <taxon>Echinostomata</taxon>
        <taxon>Echinostomatoidea</taxon>
        <taxon>Fasciolidae</taxon>
        <taxon>Fasciolopsis</taxon>
    </lineage>
</organism>
<dbReference type="Proteomes" id="UP000728185">
    <property type="component" value="Unassembled WGS sequence"/>
</dbReference>
<proteinExistence type="predicted"/>
<gene>
    <name evidence="1" type="ORF">FBUS_06230</name>
</gene>
<dbReference type="AlphaFoldDB" id="A0A8E0VH82"/>
<comment type="caution">
    <text evidence="1">The sequence shown here is derived from an EMBL/GenBank/DDBJ whole genome shotgun (WGS) entry which is preliminary data.</text>
</comment>
<evidence type="ECO:0000313" key="2">
    <source>
        <dbReference type="Proteomes" id="UP000728185"/>
    </source>
</evidence>
<sequence length="137" mass="15471">MLTAVLVVNFPQITPICWKINFKCNPFTLINQRVPQSLCLLRRAVLLCASLDSVSPSVIAKNLEVDYTTARGIFNRLVKEGAVKDAGPKRGERLVQKEHLENVIFERVFQKGVKQIRELVVSGEDNQLPKASLREQK</sequence>
<evidence type="ECO:0000313" key="1">
    <source>
        <dbReference type="EMBL" id="KAA0185722.1"/>
    </source>
</evidence>